<dbReference type="InterPro" id="IPR036388">
    <property type="entry name" value="WH-like_DNA-bd_sf"/>
</dbReference>
<name>A0A1I7NWV9_9HYPH</name>
<dbReference type="InterPro" id="IPR036390">
    <property type="entry name" value="WH_DNA-bd_sf"/>
</dbReference>
<dbReference type="OrthoDB" id="7349109at2"/>
<protein>
    <submittedName>
        <fullName evidence="5">DNA-binding transcriptional regulator, MarR family</fullName>
    </submittedName>
</protein>
<dbReference type="GO" id="GO:0003677">
    <property type="term" value="F:DNA binding"/>
    <property type="evidence" value="ECO:0007669"/>
    <property type="project" value="UniProtKB-KW"/>
</dbReference>
<dbReference type="Pfam" id="PF12802">
    <property type="entry name" value="MarR_2"/>
    <property type="match status" value="1"/>
</dbReference>
<feature type="domain" description="HTH marR-type" evidence="4">
    <location>
        <begin position="10"/>
        <end position="142"/>
    </location>
</feature>
<proteinExistence type="predicted"/>
<accession>A0A1I7NWV9</accession>
<dbReference type="GO" id="GO:0003700">
    <property type="term" value="F:DNA-binding transcription factor activity"/>
    <property type="evidence" value="ECO:0007669"/>
    <property type="project" value="InterPro"/>
</dbReference>
<evidence type="ECO:0000256" key="3">
    <source>
        <dbReference type="ARBA" id="ARBA00023163"/>
    </source>
</evidence>
<evidence type="ECO:0000259" key="4">
    <source>
        <dbReference type="PROSITE" id="PS50995"/>
    </source>
</evidence>
<dbReference type="PRINTS" id="PR00598">
    <property type="entry name" value="HTHMARR"/>
</dbReference>
<keyword evidence="2 5" id="KW-0238">DNA-binding</keyword>
<dbReference type="RefSeq" id="WP_092869665.1">
    <property type="nucleotide sequence ID" value="NZ_FPCH01000005.1"/>
</dbReference>
<evidence type="ECO:0000313" key="6">
    <source>
        <dbReference type="Proteomes" id="UP000199423"/>
    </source>
</evidence>
<dbReference type="PROSITE" id="PS01117">
    <property type="entry name" value="HTH_MARR_1"/>
    <property type="match status" value="1"/>
</dbReference>
<dbReference type="PANTHER" id="PTHR42756:SF1">
    <property type="entry name" value="TRANSCRIPTIONAL REPRESSOR OF EMRAB OPERON"/>
    <property type="match status" value="1"/>
</dbReference>
<evidence type="ECO:0000313" key="5">
    <source>
        <dbReference type="EMBL" id="SFV39142.1"/>
    </source>
</evidence>
<dbReference type="SMART" id="SM00347">
    <property type="entry name" value="HTH_MARR"/>
    <property type="match status" value="1"/>
</dbReference>
<dbReference type="PANTHER" id="PTHR42756">
    <property type="entry name" value="TRANSCRIPTIONAL REGULATOR, MARR"/>
    <property type="match status" value="1"/>
</dbReference>
<dbReference type="STRING" id="51670.SAMN04488557_4168"/>
<dbReference type="InterPro" id="IPR023187">
    <property type="entry name" value="Tscrpt_reg_MarR-type_CS"/>
</dbReference>
<dbReference type="InterPro" id="IPR000835">
    <property type="entry name" value="HTH_MarR-typ"/>
</dbReference>
<gene>
    <name evidence="5" type="ORF">SAMN04488557_4168</name>
</gene>
<keyword evidence="1" id="KW-0805">Transcription regulation</keyword>
<evidence type="ECO:0000256" key="1">
    <source>
        <dbReference type="ARBA" id="ARBA00023015"/>
    </source>
</evidence>
<evidence type="ECO:0000256" key="2">
    <source>
        <dbReference type="ARBA" id="ARBA00023125"/>
    </source>
</evidence>
<reference evidence="6" key="1">
    <citation type="submission" date="2016-10" db="EMBL/GenBank/DDBJ databases">
        <authorList>
            <person name="Varghese N."/>
            <person name="Submissions S."/>
        </authorList>
    </citation>
    <scope>NUCLEOTIDE SEQUENCE [LARGE SCALE GENOMIC DNA]</scope>
    <source>
        <strain evidence="6">DSM 1565</strain>
    </source>
</reference>
<keyword evidence="6" id="KW-1185">Reference proteome</keyword>
<dbReference type="Gene3D" id="1.10.10.10">
    <property type="entry name" value="Winged helix-like DNA-binding domain superfamily/Winged helix DNA-binding domain"/>
    <property type="match status" value="1"/>
</dbReference>
<dbReference type="AlphaFoldDB" id="A0A1I7NWV9"/>
<dbReference type="Proteomes" id="UP000199423">
    <property type="component" value="Unassembled WGS sequence"/>
</dbReference>
<dbReference type="EMBL" id="FPCH01000005">
    <property type="protein sequence ID" value="SFV39142.1"/>
    <property type="molecule type" value="Genomic_DNA"/>
</dbReference>
<keyword evidence="3" id="KW-0804">Transcription</keyword>
<organism evidence="5 6">
    <name type="scientific">Hyphomicrobium facile</name>
    <dbReference type="NCBI Taxonomy" id="51670"/>
    <lineage>
        <taxon>Bacteria</taxon>
        <taxon>Pseudomonadati</taxon>
        <taxon>Pseudomonadota</taxon>
        <taxon>Alphaproteobacteria</taxon>
        <taxon>Hyphomicrobiales</taxon>
        <taxon>Hyphomicrobiaceae</taxon>
        <taxon>Hyphomicrobium</taxon>
    </lineage>
</organism>
<sequence>MSQPPSTNPQRSVIHLLRRVDQCAAQLYSTESADNDLTLRQLAILTAISRQENLSQTDLVAITGIDRSTVAGIVSRLIRKGLLERKRSPLDGRAYCVRLSKRGAKAVSGADRLYSRVEKKLLASVPASEATKFASTLRTILSAHSEDGASA</sequence>
<dbReference type="PROSITE" id="PS50995">
    <property type="entry name" value="HTH_MARR_2"/>
    <property type="match status" value="1"/>
</dbReference>
<dbReference type="SUPFAM" id="SSF46785">
    <property type="entry name" value="Winged helix' DNA-binding domain"/>
    <property type="match status" value="1"/>
</dbReference>